<feature type="domain" description="HTH tetR-type" evidence="5">
    <location>
        <begin position="11"/>
        <end position="71"/>
    </location>
</feature>
<feature type="DNA-binding region" description="H-T-H motif" evidence="4">
    <location>
        <begin position="34"/>
        <end position="53"/>
    </location>
</feature>
<evidence type="ECO:0000256" key="4">
    <source>
        <dbReference type="PROSITE-ProRule" id="PRU00335"/>
    </source>
</evidence>
<dbReference type="PRINTS" id="PR00455">
    <property type="entry name" value="HTHTETR"/>
</dbReference>
<dbReference type="InterPro" id="IPR001647">
    <property type="entry name" value="HTH_TetR"/>
</dbReference>
<protein>
    <submittedName>
        <fullName evidence="6">TetR/AcrR family transcriptional regulator</fullName>
    </submittedName>
</protein>
<dbReference type="InterPro" id="IPR023772">
    <property type="entry name" value="DNA-bd_HTH_TetR-type_CS"/>
</dbReference>
<dbReference type="Gene3D" id="1.10.357.10">
    <property type="entry name" value="Tetracycline Repressor, domain 2"/>
    <property type="match status" value="1"/>
</dbReference>
<dbReference type="EMBL" id="JAWIIJ010000004">
    <property type="protein sequence ID" value="MDV2078669.1"/>
    <property type="molecule type" value="Genomic_DNA"/>
</dbReference>
<comment type="caution">
    <text evidence="6">The sequence shown here is derived from an EMBL/GenBank/DDBJ whole genome shotgun (WGS) entry which is preliminary data.</text>
</comment>
<dbReference type="InterPro" id="IPR050109">
    <property type="entry name" value="HTH-type_TetR-like_transc_reg"/>
</dbReference>
<dbReference type="PROSITE" id="PS01081">
    <property type="entry name" value="HTH_TETR_1"/>
    <property type="match status" value="1"/>
</dbReference>
<dbReference type="SUPFAM" id="SSF46689">
    <property type="entry name" value="Homeodomain-like"/>
    <property type="match status" value="1"/>
</dbReference>
<dbReference type="Proteomes" id="UP001269819">
    <property type="component" value="Unassembled WGS sequence"/>
</dbReference>
<dbReference type="RefSeq" id="WP_248166835.1">
    <property type="nucleotide sequence ID" value="NZ_BAABBC010000009.1"/>
</dbReference>
<accession>A0ABU3VWN8</accession>
<reference evidence="6 7" key="1">
    <citation type="submission" date="2023-10" db="EMBL/GenBank/DDBJ databases">
        <title>Characteristics and mechanism of a salt-tolerant marine origin heterotrophic nitrifying- aerobic denitrifying bacteria Marinobacter xestospongiae HN1.</title>
        <authorList>
            <person name="Qi R."/>
        </authorList>
    </citation>
    <scope>NUCLEOTIDE SEQUENCE [LARGE SCALE GENOMIC DNA]</scope>
    <source>
        <strain evidence="6 7">HN1</strain>
    </source>
</reference>
<evidence type="ECO:0000313" key="7">
    <source>
        <dbReference type="Proteomes" id="UP001269819"/>
    </source>
</evidence>
<dbReference type="Pfam" id="PF00440">
    <property type="entry name" value="TetR_N"/>
    <property type="match status" value="1"/>
</dbReference>
<sequence length="213" mass="23820">MARKPRQQRAKATVNAIIEASFIAMAEHGPAATTTRQIADIAGVGVGSLYEYFDNKEQIFQVMGERFVADTIALIHPLIPTLVRKPMKDAVRELLQHFRDFLQEDDERYLKCARHAMTLGFEEHMEPLQKALSELVTQYLMHHPETLKIRNIPTMSYIMINGGIFAVVRHLSDPAPPISFDELVEGLATMVGHYTEQEMALAEASASDGQQGG</sequence>
<dbReference type="PANTHER" id="PTHR30055">
    <property type="entry name" value="HTH-TYPE TRANSCRIPTIONAL REGULATOR RUTR"/>
    <property type="match status" value="1"/>
</dbReference>
<organism evidence="6 7">
    <name type="scientific">Marinobacter xestospongiae</name>
    <dbReference type="NCBI Taxonomy" id="994319"/>
    <lineage>
        <taxon>Bacteria</taxon>
        <taxon>Pseudomonadati</taxon>
        <taxon>Pseudomonadota</taxon>
        <taxon>Gammaproteobacteria</taxon>
        <taxon>Pseudomonadales</taxon>
        <taxon>Marinobacteraceae</taxon>
        <taxon>Marinobacter</taxon>
    </lineage>
</organism>
<dbReference type="PROSITE" id="PS50977">
    <property type="entry name" value="HTH_TETR_2"/>
    <property type="match status" value="1"/>
</dbReference>
<evidence type="ECO:0000259" key="5">
    <source>
        <dbReference type="PROSITE" id="PS50977"/>
    </source>
</evidence>
<keyword evidence="2 4" id="KW-0238">DNA-binding</keyword>
<proteinExistence type="predicted"/>
<dbReference type="PANTHER" id="PTHR30055:SF234">
    <property type="entry name" value="HTH-TYPE TRANSCRIPTIONAL REGULATOR BETI"/>
    <property type="match status" value="1"/>
</dbReference>
<evidence type="ECO:0000256" key="2">
    <source>
        <dbReference type="ARBA" id="ARBA00023125"/>
    </source>
</evidence>
<keyword evidence="3" id="KW-0804">Transcription</keyword>
<gene>
    <name evidence="6" type="ORF">RYS15_08225</name>
</gene>
<keyword evidence="1" id="KW-0805">Transcription regulation</keyword>
<keyword evidence="7" id="KW-1185">Reference proteome</keyword>
<evidence type="ECO:0000256" key="1">
    <source>
        <dbReference type="ARBA" id="ARBA00023015"/>
    </source>
</evidence>
<name>A0ABU3VWN8_9GAMM</name>
<dbReference type="InterPro" id="IPR009057">
    <property type="entry name" value="Homeodomain-like_sf"/>
</dbReference>
<evidence type="ECO:0000256" key="3">
    <source>
        <dbReference type="ARBA" id="ARBA00023163"/>
    </source>
</evidence>
<evidence type="ECO:0000313" key="6">
    <source>
        <dbReference type="EMBL" id="MDV2078669.1"/>
    </source>
</evidence>